<feature type="compositionally biased region" description="Polar residues" evidence="1">
    <location>
        <begin position="173"/>
        <end position="182"/>
    </location>
</feature>
<feature type="region of interest" description="Disordered" evidence="1">
    <location>
        <begin position="93"/>
        <end position="227"/>
    </location>
</feature>
<accession>A0A4S8RXR9</accession>
<proteinExistence type="predicted"/>
<evidence type="ECO:0000256" key="1">
    <source>
        <dbReference type="SAM" id="MobiDB-lite"/>
    </source>
</evidence>
<dbReference type="AlphaFoldDB" id="A0A4S8RXR9"/>
<gene>
    <name evidence="2" type="ORF">D6D28_10447</name>
</gene>
<feature type="compositionally biased region" description="Basic residues" evidence="1">
    <location>
        <begin position="186"/>
        <end position="202"/>
    </location>
</feature>
<comment type="caution">
    <text evidence="2">The sequence shown here is derived from an EMBL/GenBank/DDBJ whole genome shotgun (WGS) entry which is preliminary data.</text>
</comment>
<evidence type="ECO:0000313" key="3">
    <source>
        <dbReference type="Proteomes" id="UP000304951"/>
    </source>
</evidence>
<name>A0A4S8RXR9_AURPU</name>
<dbReference type="Proteomes" id="UP000304951">
    <property type="component" value="Unassembled WGS sequence"/>
</dbReference>
<evidence type="ECO:0000313" key="2">
    <source>
        <dbReference type="EMBL" id="THV63717.1"/>
    </source>
</evidence>
<sequence>MSSKQSVVTAPNSEPLEAKIARIEKIKADAEAADKKTRAEAEAKLVANRKIIEADEAELTTSKNHKALQEEYNALKIENLNLRRRRNAKTAEFNTKKAELNEYARIEDLKRGPASDDNDQVRVSRASPLSQEPPSGQDFPLEESSTAPPPRDPGSREPQARSAPLPIVLPGNGNASNDKQVFTPSKRPKPPKTPKVIAKRSNKLQAKPPKSDDGEEEEEEEEVEDGSVKVKESLQLLKTTLRRLRNSELLQCDSQLVRRHDGTNSEIAVCLSPFFPSRVAGVMADLATISVVFNAPILVQILEALKALGTQREVVSTRLQALEVRLTLAPTADGASCIELDDRLPYHHVGDDGHVTPAQASLEVDGGFTIATPAANHAVIDQPALAQGSRFPQPQPAAIQTS</sequence>
<organism evidence="2 3">
    <name type="scientific">Aureobasidium pullulans</name>
    <name type="common">Black yeast</name>
    <name type="synonym">Pullularia pullulans</name>
    <dbReference type="NCBI Taxonomy" id="5580"/>
    <lineage>
        <taxon>Eukaryota</taxon>
        <taxon>Fungi</taxon>
        <taxon>Dikarya</taxon>
        <taxon>Ascomycota</taxon>
        <taxon>Pezizomycotina</taxon>
        <taxon>Dothideomycetes</taxon>
        <taxon>Dothideomycetidae</taxon>
        <taxon>Dothideales</taxon>
        <taxon>Saccotheciaceae</taxon>
        <taxon>Aureobasidium</taxon>
    </lineage>
</organism>
<dbReference type="EMBL" id="QZAF01001067">
    <property type="protein sequence ID" value="THV63717.1"/>
    <property type="molecule type" value="Genomic_DNA"/>
</dbReference>
<feature type="compositionally biased region" description="Acidic residues" evidence="1">
    <location>
        <begin position="213"/>
        <end position="225"/>
    </location>
</feature>
<reference evidence="2 3" key="1">
    <citation type="submission" date="2018-10" db="EMBL/GenBank/DDBJ databases">
        <title>Fifty Aureobasidium pullulans genomes reveal a recombining polyextremotolerant generalist.</title>
        <authorList>
            <person name="Gostincar C."/>
            <person name="Turk M."/>
            <person name="Zajc J."/>
            <person name="Gunde-Cimerman N."/>
        </authorList>
    </citation>
    <scope>NUCLEOTIDE SEQUENCE [LARGE SCALE GENOMIC DNA]</scope>
    <source>
        <strain evidence="2 3">EXF-11900</strain>
    </source>
</reference>
<protein>
    <submittedName>
        <fullName evidence="2">Uncharacterized protein</fullName>
    </submittedName>
</protein>
<feature type="compositionally biased region" description="Basic and acidic residues" evidence="1">
    <location>
        <begin position="94"/>
        <end position="122"/>
    </location>
</feature>